<accession>A0AA49GSW8</accession>
<proteinExistence type="predicted"/>
<sequence>MTQSNNFETKARQALSEIYDKIKELEDQAKKVRADLDEKLEEQMSDMKGKDSKVYQTLEDLKFSSTAAFHDIRQGMEKASEALREALKKASYHFK</sequence>
<evidence type="ECO:0000313" key="2">
    <source>
        <dbReference type="EMBL" id="WKN36794.1"/>
    </source>
</evidence>
<keyword evidence="1" id="KW-0175">Coiled coil</keyword>
<dbReference type="EMBL" id="CP120682">
    <property type="protein sequence ID" value="WKN36794.1"/>
    <property type="molecule type" value="Genomic_DNA"/>
</dbReference>
<dbReference type="AlphaFoldDB" id="A0AA49GSW8"/>
<gene>
    <name evidence="2" type="ORF">K4G66_30985</name>
</gene>
<reference evidence="2" key="1">
    <citation type="journal article" date="2023" name="Comput. Struct. Biotechnol. J.">
        <title>Discovery of a novel marine Bacteroidetes with a rich repertoire of carbohydrate-active enzymes.</title>
        <authorList>
            <person name="Chen B."/>
            <person name="Liu G."/>
            <person name="Chen Q."/>
            <person name="Wang H."/>
            <person name="Liu L."/>
            <person name="Tang K."/>
        </authorList>
    </citation>
    <scope>NUCLEOTIDE SEQUENCE</scope>
    <source>
        <strain evidence="2">TK19036</strain>
    </source>
</reference>
<organism evidence="2">
    <name type="scientific">Roseihalotalea indica</name>
    <dbReference type="NCBI Taxonomy" id="2867963"/>
    <lineage>
        <taxon>Bacteria</taxon>
        <taxon>Pseudomonadati</taxon>
        <taxon>Bacteroidota</taxon>
        <taxon>Cytophagia</taxon>
        <taxon>Cytophagales</taxon>
        <taxon>Catalimonadaceae</taxon>
        <taxon>Roseihalotalea</taxon>
    </lineage>
</organism>
<feature type="coiled-coil region" evidence="1">
    <location>
        <begin position="8"/>
        <end position="42"/>
    </location>
</feature>
<evidence type="ECO:0000256" key="1">
    <source>
        <dbReference type="SAM" id="Coils"/>
    </source>
</evidence>
<reference evidence="2" key="2">
    <citation type="journal article" date="2024" name="Antonie Van Leeuwenhoek">
        <title>Roseihalotalea indica gen. nov., sp. nov., a halophilic Bacteroidetes from mesopelagic Southwest Indian Ocean with higher carbohydrate metabolic potential.</title>
        <authorList>
            <person name="Chen B."/>
            <person name="Zhang M."/>
            <person name="Lin D."/>
            <person name="Ye J."/>
            <person name="Tang K."/>
        </authorList>
    </citation>
    <scope>NUCLEOTIDE SEQUENCE</scope>
    <source>
        <strain evidence="2">TK19036</strain>
    </source>
</reference>
<name>A0AA49GSW8_9BACT</name>
<protein>
    <submittedName>
        <fullName evidence="2">Uncharacterized protein</fullName>
    </submittedName>
</protein>